<gene>
    <name evidence="3" type="ORF">METZ01_LOCUS442762</name>
</gene>
<evidence type="ECO:0000256" key="1">
    <source>
        <dbReference type="SAM" id="MobiDB-lite"/>
    </source>
</evidence>
<feature type="domain" description="Smr" evidence="2">
    <location>
        <begin position="83"/>
        <end position="154"/>
    </location>
</feature>
<dbReference type="Pfam" id="PF01713">
    <property type="entry name" value="Smr"/>
    <property type="match status" value="1"/>
</dbReference>
<dbReference type="PANTHER" id="PTHR35562">
    <property type="entry name" value="DNA ENDONUCLEASE SMRA-RELATED"/>
    <property type="match status" value="1"/>
</dbReference>
<accession>A0A382Z595</accession>
<proteinExistence type="predicted"/>
<feature type="region of interest" description="Disordered" evidence="1">
    <location>
        <begin position="1"/>
        <end position="33"/>
    </location>
</feature>
<name>A0A382Z595_9ZZZZ</name>
<dbReference type="EMBL" id="UINC01180616">
    <property type="protein sequence ID" value="SVD89908.1"/>
    <property type="molecule type" value="Genomic_DNA"/>
</dbReference>
<feature type="non-terminal residue" evidence="3">
    <location>
        <position position="154"/>
    </location>
</feature>
<dbReference type="AlphaFoldDB" id="A0A382Z595"/>
<dbReference type="SUPFAM" id="SSF160443">
    <property type="entry name" value="SMR domain-like"/>
    <property type="match status" value="1"/>
</dbReference>
<protein>
    <recommendedName>
        <fullName evidence="2">Smr domain-containing protein</fullName>
    </recommendedName>
</protein>
<organism evidence="3">
    <name type="scientific">marine metagenome</name>
    <dbReference type="NCBI Taxonomy" id="408172"/>
    <lineage>
        <taxon>unclassified sequences</taxon>
        <taxon>metagenomes</taxon>
        <taxon>ecological metagenomes</taxon>
    </lineage>
</organism>
<sequence length="154" mass="17466">MIDESDKSLFRSAVNQQMPIDKDADKEEAYNNKKHWNKPFEDYSYLPKPNLSASDSISHSQAGVSPKTLKKMKQGRIGYAPSIDLHGQKIEEACQSLSKFIHYHGDERFIQIIHGKGYNSDQNLSILKSQVVHYLKQHPQVLAFCSCPQKMGGT</sequence>
<dbReference type="InterPro" id="IPR002625">
    <property type="entry name" value="Smr_dom"/>
</dbReference>
<dbReference type="InterPro" id="IPR036063">
    <property type="entry name" value="Smr_dom_sf"/>
</dbReference>
<dbReference type="Gene3D" id="3.30.1370.110">
    <property type="match status" value="1"/>
</dbReference>
<dbReference type="PANTHER" id="PTHR35562:SF2">
    <property type="entry name" value="DNA ENDONUCLEASE SMRA-RELATED"/>
    <property type="match status" value="1"/>
</dbReference>
<reference evidence="3" key="1">
    <citation type="submission" date="2018-05" db="EMBL/GenBank/DDBJ databases">
        <authorList>
            <person name="Lanie J.A."/>
            <person name="Ng W.-L."/>
            <person name="Kazmierczak K.M."/>
            <person name="Andrzejewski T.M."/>
            <person name="Davidsen T.M."/>
            <person name="Wayne K.J."/>
            <person name="Tettelin H."/>
            <person name="Glass J.I."/>
            <person name="Rusch D."/>
            <person name="Podicherti R."/>
            <person name="Tsui H.-C.T."/>
            <person name="Winkler M.E."/>
        </authorList>
    </citation>
    <scope>NUCLEOTIDE SEQUENCE</scope>
</reference>
<evidence type="ECO:0000313" key="3">
    <source>
        <dbReference type="EMBL" id="SVD89908.1"/>
    </source>
</evidence>
<evidence type="ECO:0000259" key="2">
    <source>
        <dbReference type="PROSITE" id="PS50828"/>
    </source>
</evidence>
<dbReference type="GO" id="GO:0004520">
    <property type="term" value="F:DNA endonuclease activity"/>
    <property type="evidence" value="ECO:0007669"/>
    <property type="project" value="TreeGrafter"/>
</dbReference>
<dbReference type="PROSITE" id="PS50828">
    <property type="entry name" value="SMR"/>
    <property type="match status" value="1"/>
</dbReference>
<feature type="compositionally biased region" description="Basic and acidic residues" evidence="1">
    <location>
        <begin position="20"/>
        <end position="31"/>
    </location>
</feature>